<dbReference type="PANTHER" id="PTHR35580:SF1">
    <property type="entry name" value="PHYTASE-LIKE DOMAIN-CONTAINING PROTEIN"/>
    <property type="match status" value="1"/>
</dbReference>
<dbReference type="STRING" id="926562.Oweho_3267"/>
<dbReference type="OrthoDB" id="5381604at2"/>
<proteinExistence type="predicted"/>
<dbReference type="InterPro" id="IPR026444">
    <property type="entry name" value="Secre_tail"/>
</dbReference>
<dbReference type="SUPFAM" id="SSF49299">
    <property type="entry name" value="PKD domain"/>
    <property type="match status" value="1"/>
</dbReference>
<sequence>MLKKLLILTLIFSLTSPTVVAQWDWAISGGSVNTFSRTTDYNNVNHITTDQAGNVYILSQVGGAGLKVAENSLIAYSEYGTYNSLDMVLSSFTSDGNYRWSKVIGGRLYDVGYALKADNSGSLYVTGRIRNVDDNPVGPPNTAVHFDTDTVLPKIPYDTLTWSLIQDTLNQSMFIVRYDTSGVFKWLTMPEPDTTSKFRGNTPINLDVDANGDAYWLCYLLPGEYRWATNNIITQAGTYVVKYSSQGNQIGITRLGLDVAHGDYLTSIWGGLTHFARNPMNGNYYIAGTNKAKQNLYLLIDGDTISSTMYIACFSSSGQLLWKEESGGYDKGAINRLEIDNSGNLFITGFVHNSTSLGGHTYSSPRSHASPYVSAFSSSGNHIWSSMAVVDAASDALDVAVSDTEIAIAGYGSSLYWPSNTDSVKTQANQGYDAFLARFNKSNGELITMERTNTPFGGASYGNAIAAGPQNTYYMGGNFSMSMFLGQDTLYKVGSQRSFFLTKYECDVPEASMSVSGINASNTINLTYTGDPADSVKWYLGDGTQVWGDSIQHSYARKGKYRVCAMAYFECTEVTVCDSLVAGEISLTEESLAEIAIYPNPTNGVLNLENLPKHSSVKLYNLNGKLLLQKQFKDMKASLDLSQFSKGVYLLELQNGAGERAFRKVMKD</sequence>
<feature type="chain" id="PRO_5003515490" description="PKD domain-containing protein" evidence="2">
    <location>
        <begin position="22"/>
        <end position="668"/>
    </location>
</feature>
<evidence type="ECO:0000313" key="5">
    <source>
        <dbReference type="Proteomes" id="UP000005631"/>
    </source>
</evidence>
<dbReference type="eggNOG" id="COG1520">
    <property type="taxonomic scope" value="Bacteria"/>
</dbReference>
<name>G8R4B8_OWEHD</name>
<dbReference type="eggNOG" id="COG3291">
    <property type="taxonomic scope" value="Bacteria"/>
</dbReference>
<keyword evidence="1 2" id="KW-0732">Signal</keyword>
<dbReference type="RefSeq" id="WP_014203565.1">
    <property type="nucleotide sequence ID" value="NC_016599.1"/>
</dbReference>
<dbReference type="InterPro" id="IPR035986">
    <property type="entry name" value="PKD_dom_sf"/>
</dbReference>
<evidence type="ECO:0000256" key="1">
    <source>
        <dbReference type="ARBA" id="ARBA00022729"/>
    </source>
</evidence>
<dbReference type="Pfam" id="PF18962">
    <property type="entry name" value="Por_Secre_tail"/>
    <property type="match status" value="1"/>
</dbReference>
<reference evidence="4 5" key="1">
    <citation type="journal article" date="2012" name="Stand. Genomic Sci.">
        <title>Genome sequence of the orange-pigmented seawater bacterium Owenweeksia hongkongensis type strain (UST20020801(T)).</title>
        <authorList>
            <person name="Riedel T."/>
            <person name="Held B."/>
            <person name="Nolan M."/>
            <person name="Lucas S."/>
            <person name="Lapidus A."/>
            <person name="Tice H."/>
            <person name="Del Rio T.G."/>
            <person name="Cheng J.F."/>
            <person name="Han C."/>
            <person name="Tapia R."/>
            <person name="Goodwin L.A."/>
            <person name="Pitluck S."/>
            <person name="Liolios K."/>
            <person name="Mavromatis K."/>
            <person name="Pagani I."/>
            <person name="Ivanova N."/>
            <person name="Mikhailova N."/>
            <person name="Pati A."/>
            <person name="Chen A."/>
            <person name="Palaniappan K."/>
            <person name="Rohde M."/>
            <person name="Tindall B.J."/>
            <person name="Detter J.C."/>
            <person name="Goker M."/>
            <person name="Woyke T."/>
            <person name="Bristow J."/>
            <person name="Eisen J.A."/>
            <person name="Markowitz V."/>
            <person name="Hugenholtz P."/>
            <person name="Klenk H.P."/>
            <person name="Kyrpides N.C."/>
        </authorList>
    </citation>
    <scope>NUCLEOTIDE SEQUENCE</scope>
    <source>
        <strain evidence="5">DSM 17368 / JCM 12287 / NRRL B-23963</strain>
    </source>
</reference>
<dbReference type="KEGG" id="oho:Oweho_3267"/>
<organism evidence="4 5">
    <name type="scientific">Owenweeksia hongkongensis (strain DSM 17368 / CIP 108786 / JCM 12287 / NRRL B-23963 / UST20020801)</name>
    <dbReference type="NCBI Taxonomy" id="926562"/>
    <lineage>
        <taxon>Bacteria</taxon>
        <taxon>Pseudomonadati</taxon>
        <taxon>Bacteroidota</taxon>
        <taxon>Flavobacteriia</taxon>
        <taxon>Flavobacteriales</taxon>
        <taxon>Owenweeksiaceae</taxon>
        <taxon>Owenweeksia</taxon>
    </lineage>
</organism>
<dbReference type="NCBIfam" id="TIGR04183">
    <property type="entry name" value="Por_Secre_tail"/>
    <property type="match status" value="1"/>
</dbReference>
<feature type="domain" description="PKD" evidence="3">
    <location>
        <begin position="529"/>
        <end position="563"/>
    </location>
</feature>
<evidence type="ECO:0000259" key="3">
    <source>
        <dbReference type="PROSITE" id="PS50093"/>
    </source>
</evidence>
<evidence type="ECO:0000256" key="2">
    <source>
        <dbReference type="SAM" id="SignalP"/>
    </source>
</evidence>
<dbReference type="InterPro" id="IPR013783">
    <property type="entry name" value="Ig-like_fold"/>
</dbReference>
<dbReference type="InterPro" id="IPR000601">
    <property type="entry name" value="PKD_dom"/>
</dbReference>
<dbReference type="PROSITE" id="PS50093">
    <property type="entry name" value="PKD"/>
    <property type="match status" value="1"/>
</dbReference>
<dbReference type="Gene3D" id="2.60.40.10">
    <property type="entry name" value="Immunoglobulins"/>
    <property type="match status" value="1"/>
</dbReference>
<dbReference type="InterPro" id="IPR052918">
    <property type="entry name" value="Motility_Chemotaxis_Reg"/>
</dbReference>
<keyword evidence="5" id="KW-1185">Reference proteome</keyword>
<evidence type="ECO:0000313" key="4">
    <source>
        <dbReference type="EMBL" id="AEV34218.1"/>
    </source>
</evidence>
<protein>
    <recommendedName>
        <fullName evidence="3">PKD domain-containing protein</fullName>
    </recommendedName>
</protein>
<dbReference type="PANTHER" id="PTHR35580">
    <property type="entry name" value="CELL SURFACE GLYCOPROTEIN (S-LAYER PROTEIN)-LIKE PROTEIN"/>
    <property type="match status" value="1"/>
</dbReference>
<dbReference type="SUPFAM" id="SSF101898">
    <property type="entry name" value="NHL repeat"/>
    <property type="match status" value="1"/>
</dbReference>
<dbReference type="AlphaFoldDB" id="G8R4B8"/>
<gene>
    <name evidence="4" type="ordered locus">Oweho_3267</name>
</gene>
<dbReference type="HOGENOM" id="CLU_410963_0_0_10"/>
<accession>G8R4B8</accession>
<dbReference type="EMBL" id="CP003156">
    <property type="protein sequence ID" value="AEV34218.1"/>
    <property type="molecule type" value="Genomic_DNA"/>
</dbReference>
<feature type="signal peptide" evidence="2">
    <location>
        <begin position="1"/>
        <end position="21"/>
    </location>
</feature>
<dbReference type="Proteomes" id="UP000005631">
    <property type="component" value="Chromosome"/>
</dbReference>